<dbReference type="Proteomes" id="UP000006038">
    <property type="component" value="Chromosome 1"/>
</dbReference>
<dbReference type="PANTHER" id="PTHR33063">
    <property type="entry name" value="OS02G0583500 PROTEIN"/>
    <property type="match status" value="1"/>
</dbReference>
<name>J3L040_ORYBR</name>
<dbReference type="Gramene" id="OB01G25960.1">
    <property type="protein sequence ID" value="OB01G25960.1"/>
    <property type="gene ID" value="OB01G25960"/>
</dbReference>
<evidence type="ECO:0000256" key="1">
    <source>
        <dbReference type="SAM" id="MobiDB-lite"/>
    </source>
</evidence>
<evidence type="ECO:0000313" key="2">
    <source>
        <dbReference type="EnsemblPlants" id="OB01G25960.1"/>
    </source>
</evidence>
<dbReference type="AlphaFoldDB" id="J3L040"/>
<keyword evidence="3" id="KW-1185">Reference proteome</keyword>
<dbReference type="EnsemblPlants" id="OB01G25960.1">
    <property type="protein sequence ID" value="OB01G25960.1"/>
    <property type="gene ID" value="OB01G25960"/>
</dbReference>
<dbReference type="HOGENOM" id="CLU_2112629_0_0_1"/>
<accession>J3L040</accession>
<reference evidence="2" key="2">
    <citation type="submission" date="2013-04" db="UniProtKB">
        <authorList>
            <consortium name="EnsemblPlants"/>
        </authorList>
    </citation>
    <scope>IDENTIFICATION</scope>
</reference>
<protein>
    <submittedName>
        <fullName evidence="2">Uncharacterized protein</fullName>
    </submittedName>
</protein>
<reference evidence="2" key="1">
    <citation type="journal article" date="2013" name="Nat. Commun.">
        <title>Whole-genome sequencing of Oryza brachyantha reveals mechanisms underlying Oryza genome evolution.</title>
        <authorList>
            <person name="Chen J."/>
            <person name="Huang Q."/>
            <person name="Gao D."/>
            <person name="Wang J."/>
            <person name="Lang Y."/>
            <person name="Liu T."/>
            <person name="Li B."/>
            <person name="Bai Z."/>
            <person name="Luis Goicoechea J."/>
            <person name="Liang C."/>
            <person name="Chen C."/>
            <person name="Zhang W."/>
            <person name="Sun S."/>
            <person name="Liao Y."/>
            <person name="Zhang X."/>
            <person name="Yang L."/>
            <person name="Song C."/>
            <person name="Wang M."/>
            <person name="Shi J."/>
            <person name="Liu G."/>
            <person name="Liu J."/>
            <person name="Zhou H."/>
            <person name="Zhou W."/>
            <person name="Yu Q."/>
            <person name="An N."/>
            <person name="Chen Y."/>
            <person name="Cai Q."/>
            <person name="Wang B."/>
            <person name="Liu B."/>
            <person name="Min J."/>
            <person name="Huang Y."/>
            <person name="Wu H."/>
            <person name="Li Z."/>
            <person name="Zhang Y."/>
            <person name="Yin Y."/>
            <person name="Song W."/>
            <person name="Jiang J."/>
            <person name="Jackson S.A."/>
            <person name="Wing R.A."/>
            <person name="Wang J."/>
            <person name="Chen M."/>
        </authorList>
    </citation>
    <scope>NUCLEOTIDE SEQUENCE [LARGE SCALE GENOMIC DNA]</scope>
    <source>
        <strain evidence="2">cv. IRGC 101232</strain>
    </source>
</reference>
<feature type="region of interest" description="Disordered" evidence="1">
    <location>
        <begin position="1"/>
        <end position="30"/>
    </location>
</feature>
<evidence type="ECO:0000313" key="3">
    <source>
        <dbReference type="Proteomes" id="UP000006038"/>
    </source>
</evidence>
<organism evidence="2">
    <name type="scientific">Oryza brachyantha</name>
    <name type="common">malo sina</name>
    <dbReference type="NCBI Taxonomy" id="4533"/>
    <lineage>
        <taxon>Eukaryota</taxon>
        <taxon>Viridiplantae</taxon>
        <taxon>Streptophyta</taxon>
        <taxon>Embryophyta</taxon>
        <taxon>Tracheophyta</taxon>
        <taxon>Spermatophyta</taxon>
        <taxon>Magnoliopsida</taxon>
        <taxon>Liliopsida</taxon>
        <taxon>Poales</taxon>
        <taxon>Poaceae</taxon>
        <taxon>BOP clade</taxon>
        <taxon>Oryzoideae</taxon>
        <taxon>Oryzeae</taxon>
        <taxon>Oryzinae</taxon>
        <taxon>Oryza</taxon>
    </lineage>
</organism>
<feature type="compositionally biased region" description="Polar residues" evidence="1">
    <location>
        <begin position="16"/>
        <end position="29"/>
    </location>
</feature>
<dbReference type="PANTHER" id="PTHR33063:SF16">
    <property type="entry name" value="OS02G0241300 PROTEIN"/>
    <property type="match status" value="1"/>
</dbReference>
<sequence>MAHDEQEDALVAASDPTPTQPKIQSNQGEPNAIIDRWNRGRSMGKTWIGYAKAYALRFRANLLKGGQRQTRYHLKKTYFSGKSPNEVITTSPLKSMTDGQWKTLVEMWSNPKQKV</sequence>
<proteinExistence type="predicted"/>